<dbReference type="Pfam" id="PF13883">
    <property type="entry name" value="CREG_beta-barrel"/>
    <property type="match status" value="1"/>
</dbReference>
<accession>A0A6A7Y184</accession>
<dbReference type="PANTHER" id="PTHR13343">
    <property type="entry name" value="CREG1 PROTEIN"/>
    <property type="match status" value="1"/>
</dbReference>
<dbReference type="InterPro" id="IPR012349">
    <property type="entry name" value="Split_barrel_FMN-bd"/>
</dbReference>
<organism evidence="3 4">
    <name type="scientific">Segnochrobactrum spirostomi</name>
    <dbReference type="NCBI Taxonomy" id="2608987"/>
    <lineage>
        <taxon>Bacteria</taxon>
        <taxon>Pseudomonadati</taxon>
        <taxon>Pseudomonadota</taxon>
        <taxon>Alphaproteobacteria</taxon>
        <taxon>Hyphomicrobiales</taxon>
        <taxon>Segnochrobactraceae</taxon>
        <taxon>Segnochrobactrum</taxon>
    </lineage>
</organism>
<dbReference type="Proteomes" id="UP000332515">
    <property type="component" value="Unassembled WGS sequence"/>
</dbReference>
<dbReference type="Gene3D" id="2.30.110.10">
    <property type="entry name" value="Electron Transport, Fmn-binding Protein, Chain A"/>
    <property type="match status" value="1"/>
</dbReference>
<dbReference type="SUPFAM" id="SSF50475">
    <property type="entry name" value="FMN-binding split barrel"/>
    <property type="match status" value="1"/>
</dbReference>
<gene>
    <name evidence="3" type="ORF">F0357_08400</name>
</gene>
<dbReference type="RefSeq" id="WP_153479912.1">
    <property type="nucleotide sequence ID" value="NZ_VWNA01000001.1"/>
</dbReference>
<keyword evidence="4" id="KW-1185">Reference proteome</keyword>
<dbReference type="PANTHER" id="PTHR13343:SF17">
    <property type="entry name" value="CELLULAR REPRESSOR OF E1A-STIMULATED GENES, ISOFORM A"/>
    <property type="match status" value="1"/>
</dbReference>
<dbReference type="Pfam" id="PF10615">
    <property type="entry name" value="DUF2470"/>
    <property type="match status" value="1"/>
</dbReference>
<feature type="domain" description="DUF2470" evidence="1">
    <location>
        <begin position="170"/>
        <end position="239"/>
    </location>
</feature>
<comment type="caution">
    <text evidence="3">The sequence shown here is derived from an EMBL/GenBank/DDBJ whole genome shotgun (WGS) entry which is preliminary data.</text>
</comment>
<name>A0A6A7Y184_9HYPH</name>
<dbReference type="InterPro" id="IPR055343">
    <property type="entry name" value="CREG_beta-barrel"/>
</dbReference>
<dbReference type="GO" id="GO:0005737">
    <property type="term" value="C:cytoplasm"/>
    <property type="evidence" value="ECO:0007669"/>
    <property type="project" value="UniProtKB-ARBA"/>
</dbReference>
<evidence type="ECO:0000259" key="1">
    <source>
        <dbReference type="Pfam" id="PF10615"/>
    </source>
</evidence>
<feature type="domain" description="CREG-like beta-barrel" evidence="2">
    <location>
        <begin position="4"/>
        <end position="145"/>
    </location>
</feature>
<reference evidence="3 4" key="1">
    <citation type="submission" date="2019-09" db="EMBL/GenBank/DDBJ databases">
        <title>Segnochrobactrum spirostomi gen. nov., sp. nov., isolated from the ciliate Spirostomum cf. yagiui and description of a novel family, Segnochrobactraceae fam. nov. within the order Rhizobiales of the class Alphaproteobacteria.</title>
        <authorList>
            <person name="Akter S."/>
            <person name="Shazib S.U.A."/>
            <person name="Shin M.K."/>
        </authorList>
    </citation>
    <scope>NUCLEOTIDE SEQUENCE [LARGE SCALE GENOMIC DNA]</scope>
    <source>
        <strain evidence="3 4">Sp-1</strain>
    </source>
</reference>
<evidence type="ECO:0000313" key="3">
    <source>
        <dbReference type="EMBL" id="MQT12673.1"/>
    </source>
</evidence>
<dbReference type="AlphaFoldDB" id="A0A6A7Y184"/>
<dbReference type="EMBL" id="VWNA01000001">
    <property type="protein sequence ID" value="MQT12673.1"/>
    <property type="molecule type" value="Genomic_DNA"/>
</dbReference>
<evidence type="ECO:0000313" key="4">
    <source>
        <dbReference type="Proteomes" id="UP000332515"/>
    </source>
</evidence>
<sequence length="255" mass="26970">MDSHDDLDIARRLLRTARRCALGTRTLADAPLGAGAPFASLATYATLPSGAPVVLVSRLAVHTRNLEADSRAALLVEDVDIADPLEGARLTLSGRLDTVPADLVPLVRRRFLARHPAAASYVDFGDFGFRQLTLAGAHLVAGFGRIRGFAAADLLTPLAGAADLVEAEPSALEHMNADHRDALAAYATGLAGAAPGDWRATGLDPDGLDLMTADARRTVRVRFPERVTNATTLRLALRELADAARAAARAQQQQT</sequence>
<proteinExistence type="predicted"/>
<evidence type="ECO:0000259" key="2">
    <source>
        <dbReference type="Pfam" id="PF13883"/>
    </source>
</evidence>
<dbReference type="InterPro" id="IPR037119">
    <property type="entry name" value="Haem_oxidase_HugZ-like_sf"/>
</dbReference>
<dbReference type="InterPro" id="IPR019595">
    <property type="entry name" value="DUF2470"/>
</dbReference>
<dbReference type="Gene3D" id="3.20.180.10">
    <property type="entry name" value="PNP-oxidase-like"/>
    <property type="match status" value="1"/>
</dbReference>
<protein>
    <submittedName>
        <fullName evidence="3">DUF2470 domain-containing protein</fullName>
    </submittedName>
</protein>